<sequence length="318" mass="34253">MDSSSSNQVQERDTHILDIGQQCSHPSCLLVDFLPFKCQHCKLPFCQEHFRVEHHQCSEYDDSKYIAPSCPLCNQPVFIEQGRDANISMDLHLENNCSVVTGRVKAKTLPTCARVNCQKALISPLQCSSCKKKFCPTHRHPDDHRCQPVPTAAPTTSKPVATSNTPKALANFNAGAKNLNTKATAAGTAAMDAVKKSINTTAIPAARNAINSAKASASASKPKAPLPFSKMDRSFSPFSDHRAVSPKSHMIVTATSASASSLTNTTNETTVNAITSESDCTTDNETAITTTTNSNETIKPAPIIDPMSFIPRSIFAFA</sequence>
<reference evidence="1" key="1">
    <citation type="submission" date="2021-10" db="EMBL/GenBank/DDBJ databases">
        <title>Psilocybe cubensis genome.</title>
        <authorList>
            <person name="Mckernan K.J."/>
            <person name="Crawford S."/>
            <person name="Trippe A."/>
            <person name="Kane L.T."/>
            <person name="Mclaughlin S."/>
        </authorList>
    </citation>
    <scope>NUCLEOTIDE SEQUENCE</scope>
    <source>
        <strain evidence="1">MGC-MH-2018</strain>
    </source>
</reference>
<comment type="caution">
    <text evidence="1">The sequence shown here is derived from an EMBL/GenBank/DDBJ whole genome shotgun (WGS) entry which is preliminary data.</text>
</comment>
<dbReference type="Proteomes" id="UP000664032">
    <property type="component" value="Unassembled WGS sequence"/>
</dbReference>
<name>A0ACB8GY57_PSICU</name>
<proteinExistence type="predicted"/>
<organism evidence="1 2">
    <name type="scientific">Psilocybe cubensis</name>
    <name type="common">Psychedelic mushroom</name>
    <name type="synonym">Stropharia cubensis</name>
    <dbReference type="NCBI Taxonomy" id="181762"/>
    <lineage>
        <taxon>Eukaryota</taxon>
        <taxon>Fungi</taxon>
        <taxon>Dikarya</taxon>
        <taxon>Basidiomycota</taxon>
        <taxon>Agaricomycotina</taxon>
        <taxon>Agaricomycetes</taxon>
        <taxon>Agaricomycetidae</taxon>
        <taxon>Agaricales</taxon>
        <taxon>Agaricineae</taxon>
        <taxon>Strophariaceae</taxon>
        <taxon>Psilocybe</taxon>
    </lineage>
</organism>
<keyword evidence="2" id="KW-1185">Reference proteome</keyword>
<evidence type="ECO:0000313" key="1">
    <source>
        <dbReference type="EMBL" id="KAH9480420.1"/>
    </source>
</evidence>
<gene>
    <name evidence="1" type="ORF">JR316_0007018</name>
</gene>
<evidence type="ECO:0000313" key="2">
    <source>
        <dbReference type="Proteomes" id="UP000664032"/>
    </source>
</evidence>
<dbReference type="EMBL" id="JAFIQS020000006">
    <property type="protein sequence ID" value="KAH9480420.1"/>
    <property type="molecule type" value="Genomic_DNA"/>
</dbReference>
<protein>
    <submittedName>
        <fullName evidence="1">AN1-type zinc finger protein 2A</fullName>
    </submittedName>
</protein>
<accession>A0ACB8GY57</accession>